<evidence type="ECO:0000313" key="2">
    <source>
        <dbReference type="EMBL" id="MDN4492834.1"/>
    </source>
</evidence>
<comment type="caution">
    <text evidence="2">The sequence shown here is derived from an EMBL/GenBank/DDBJ whole genome shotgun (WGS) entry which is preliminary data.</text>
</comment>
<evidence type="ECO:0000313" key="3">
    <source>
        <dbReference type="Proteomes" id="UP001172743"/>
    </source>
</evidence>
<proteinExistence type="predicted"/>
<gene>
    <name evidence="2" type="ORF">QYB95_04715</name>
</gene>
<accession>A0ABT8GN54</accession>
<dbReference type="InterPro" id="IPR024976">
    <property type="entry name" value="DUF3885"/>
</dbReference>
<sequence length="213" mass="25377">MDLHDFMMKNYNGLSLTPDLYDKWDNAIHIDLGNDIYQFDNHQKLNMERFHTVYQQVSEITSFLFKTTDDVVVVVNSYPYSTKKGVYPNFFRRFFKNQQSKYSLRLHEFYWKFEGEFLTVQQMSLLCKVSDLRVKNLYQALIHEDFHSLKPRLRSRDSQFAPDVFIVNLNNKSIFHLYDDRGCEILNADIKVHKKLLEIFKGLEIQAKPTPNS</sequence>
<reference evidence="2" key="1">
    <citation type="submission" date="2023-07" db="EMBL/GenBank/DDBJ databases">
        <title>Ureibacillus sp. isolated from freshwater well.</title>
        <authorList>
            <person name="Kirdat K."/>
            <person name="Bhatt A."/>
            <person name="Teware R."/>
            <person name="Bhavsar Y."/>
            <person name="Yadav A."/>
        </authorList>
    </citation>
    <scope>NUCLEOTIDE SEQUENCE</scope>
    <source>
        <strain evidence="2">BA0131</strain>
    </source>
</reference>
<feature type="domain" description="DUF3885" evidence="1">
    <location>
        <begin position="3"/>
        <end position="198"/>
    </location>
</feature>
<dbReference type="Pfam" id="PF13021">
    <property type="entry name" value="DUF3885"/>
    <property type="match status" value="1"/>
</dbReference>
<organism evidence="2 3">
    <name type="scientific">Ureibacillus aquaedulcis</name>
    <dbReference type="NCBI Taxonomy" id="3058421"/>
    <lineage>
        <taxon>Bacteria</taxon>
        <taxon>Bacillati</taxon>
        <taxon>Bacillota</taxon>
        <taxon>Bacilli</taxon>
        <taxon>Bacillales</taxon>
        <taxon>Caryophanaceae</taxon>
        <taxon>Ureibacillus</taxon>
    </lineage>
</organism>
<dbReference type="EMBL" id="JAUHTQ010000002">
    <property type="protein sequence ID" value="MDN4492834.1"/>
    <property type="molecule type" value="Genomic_DNA"/>
</dbReference>
<name>A0ABT8GN54_9BACL</name>
<evidence type="ECO:0000259" key="1">
    <source>
        <dbReference type="Pfam" id="PF13021"/>
    </source>
</evidence>
<keyword evidence="3" id="KW-1185">Reference proteome</keyword>
<dbReference type="Proteomes" id="UP001172743">
    <property type="component" value="Unassembled WGS sequence"/>
</dbReference>
<protein>
    <recommendedName>
        <fullName evidence="1">DUF3885 domain-containing protein</fullName>
    </recommendedName>
</protein>
<dbReference type="RefSeq" id="WP_301137026.1">
    <property type="nucleotide sequence ID" value="NZ_JAUHTQ010000002.1"/>
</dbReference>